<feature type="domain" description="DUF2087" evidence="2">
    <location>
        <begin position="110"/>
        <end position="181"/>
    </location>
</feature>
<dbReference type="Pfam" id="PF09860">
    <property type="entry name" value="DUF2087"/>
    <property type="match status" value="1"/>
</dbReference>
<dbReference type="Proteomes" id="UP000644727">
    <property type="component" value="Unassembled WGS sequence"/>
</dbReference>
<feature type="compositionally biased region" description="Basic and acidic residues" evidence="1">
    <location>
        <begin position="43"/>
        <end position="62"/>
    </location>
</feature>
<feature type="region of interest" description="Disordered" evidence="1">
    <location>
        <begin position="185"/>
        <end position="205"/>
    </location>
</feature>
<evidence type="ECO:0000313" key="3">
    <source>
        <dbReference type="EMBL" id="MBE9403370.1"/>
    </source>
</evidence>
<accession>A0ABR9VYU4</accession>
<proteinExistence type="predicted"/>
<protein>
    <submittedName>
        <fullName evidence="3">DUF2087 domain-containing protein</fullName>
    </submittedName>
</protein>
<feature type="region of interest" description="Disordered" evidence="1">
    <location>
        <begin position="43"/>
        <end position="68"/>
    </location>
</feature>
<evidence type="ECO:0000259" key="2">
    <source>
        <dbReference type="Pfam" id="PF09860"/>
    </source>
</evidence>
<gene>
    <name evidence="3" type="ORF">IOE58_03905</name>
</gene>
<comment type="caution">
    <text evidence="3">The sequence shown here is derived from an EMBL/GenBank/DDBJ whole genome shotgun (WGS) entry which is preliminary data.</text>
</comment>
<name>A0ABR9VYU4_9MICO</name>
<evidence type="ECO:0000256" key="1">
    <source>
        <dbReference type="SAM" id="MobiDB-lite"/>
    </source>
</evidence>
<sequence length="205" mass="21957">MTPSPSMDLDAALSRARMLFSMLSSPKLRAALGARLTGREQIDIADRATGAEHRNGTRDAAHTRSSSTDAPLDRIDWLRADGQVDAPMLREVVDALSLMRSSDAILEVPRLESLPPREVDRIAASGRIARMVFERLGADGALSEAELNAGISMIAPDPALVRRDAVDSGVLERTADGSRYRLAQFLQPPVPLPPGSPALTSPGAR</sequence>
<dbReference type="EMBL" id="JADEYR010000002">
    <property type="protein sequence ID" value="MBE9403370.1"/>
    <property type="molecule type" value="Genomic_DNA"/>
</dbReference>
<dbReference type="InterPro" id="IPR018656">
    <property type="entry name" value="DUF2087"/>
</dbReference>
<dbReference type="RefSeq" id="WP_193865107.1">
    <property type="nucleotide sequence ID" value="NZ_JADEYR010000002.1"/>
</dbReference>
<keyword evidence="4" id="KW-1185">Reference proteome</keyword>
<organism evidence="3 4">
    <name type="scientific">Brachybacterium epidermidis</name>
    <dbReference type="NCBI Taxonomy" id="2781983"/>
    <lineage>
        <taxon>Bacteria</taxon>
        <taxon>Bacillati</taxon>
        <taxon>Actinomycetota</taxon>
        <taxon>Actinomycetes</taxon>
        <taxon>Micrococcales</taxon>
        <taxon>Dermabacteraceae</taxon>
        <taxon>Brachybacterium</taxon>
    </lineage>
</organism>
<evidence type="ECO:0000313" key="4">
    <source>
        <dbReference type="Proteomes" id="UP000644727"/>
    </source>
</evidence>
<reference evidence="3 4" key="1">
    <citation type="submission" date="2020-10" db="EMBL/GenBank/DDBJ databases">
        <title>Draft genome and description of Brachybacterium epidermidis sp nov.</title>
        <authorList>
            <person name="Boxberger M."/>
            <person name="La Scola B."/>
        </authorList>
    </citation>
    <scope>NUCLEOTIDE SEQUENCE [LARGE SCALE GENOMIC DNA]</scope>
    <source>
        <strain evidence="3 4">Marseille-Q2903</strain>
    </source>
</reference>